<dbReference type="AlphaFoldDB" id="A0A939GER6"/>
<dbReference type="GO" id="GO:0005524">
    <property type="term" value="F:ATP binding"/>
    <property type="evidence" value="ECO:0007669"/>
    <property type="project" value="UniProtKB-KW"/>
</dbReference>
<keyword evidence="1" id="KW-0175">Coiled coil</keyword>
<organism evidence="2 3">
    <name type="scientific">Fibrella rubiginis</name>
    <dbReference type="NCBI Taxonomy" id="2817060"/>
    <lineage>
        <taxon>Bacteria</taxon>
        <taxon>Pseudomonadati</taxon>
        <taxon>Bacteroidota</taxon>
        <taxon>Cytophagia</taxon>
        <taxon>Cytophagales</taxon>
        <taxon>Spirosomataceae</taxon>
        <taxon>Fibrella</taxon>
    </lineage>
</organism>
<dbReference type="InterPro" id="IPR036890">
    <property type="entry name" value="HATPase_C_sf"/>
</dbReference>
<keyword evidence="3" id="KW-1185">Reference proteome</keyword>
<protein>
    <submittedName>
        <fullName evidence="2">ATP-binding protein</fullName>
    </submittedName>
</protein>
<reference evidence="2" key="1">
    <citation type="submission" date="2021-03" db="EMBL/GenBank/DDBJ databases">
        <title>Fibrella sp. HMF5335 genome sequencing and assembly.</title>
        <authorList>
            <person name="Kang H."/>
            <person name="Kim H."/>
            <person name="Bae S."/>
            <person name="Joh K."/>
        </authorList>
    </citation>
    <scope>NUCLEOTIDE SEQUENCE</scope>
    <source>
        <strain evidence="2">HMF5335</strain>
    </source>
</reference>
<dbReference type="Pfam" id="PF13589">
    <property type="entry name" value="HATPase_c_3"/>
    <property type="match status" value="1"/>
</dbReference>
<proteinExistence type="predicted"/>
<evidence type="ECO:0000313" key="3">
    <source>
        <dbReference type="Proteomes" id="UP000664034"/>
    </source>
</evidence>
<name>A0A939GER6_9BACT</name>
<dbReference type="Proteomes" id="UP000664034">
    <property type="component" value="Unassembled WGS sequence"/>
</dbReference>
<dbReference type="EMBL" id="JAFMYV010000006">
    <property type="protein sequence ID" value="MBO0937639.1"/>
    <property type="molecule type" value="Genomic_DNA"/>
</dbReference>
<dbReference type="Gene3D" id="3.30.565.10">
    <property type="entry name" value="Histidine kinase-like ATPase, C-terminal domain"/>
    <property type="match status" value="1"/>
</dbReference>
<evidence type="ECO:0000256" key="1">
    <source>
        <dbReference type="SAM" id="Coils"/>
    </source>
</evidence>
<evidence type="ECO:0000313" key="2">
    <source>
        <dbReference type="EMBL" id="MBO0937639.1"/>
    </source>
</evidence>
<accession>A0A939GER6</accession>
<dbReference type="SUPFAM" id="SSF55874">
    <property type="entry name" value="ATPase domain of HSP90 chaperone/DNA topoisomerase II/histidine kinase"/>
    <property type="match status" value="1"/>
</dbReference>
<keyword evidence="2" id="KW-0547">Nucleotide-binding</keyword>
<dbReference type="RefSeq" id="WP_207365179.1">
    <property type="nucleotide sequence ID" value="NZ_JAFMYV010000006.1"/>
</dbReference>
<comment type="caution">
    <text evidence="2">The sequence shown here is derived from an EMBL/GenBank/DDBJ whole genome shotgun (WGS) entry which is preliminary data.</text>
</comment>
<gene>
    <name evidence="2" type="ORF">J2I47_13865</name>
</gene>
<keyword evidence="2" id="KW-0067">ATP-binding</keyword>
<feature type="coiled-coil region" evidence="1">
    <location>
        <begin position="376"/>
        <end position="434"/>
    </location>
</feature>
<sequence length="514" mass="58685">MDKSVKPVIGKYVIENLTVGMYDDPLCIYREYIQNSADAIDQAVSIGLVEKKDASIFIHIDTALKSITITDNGIGVSQNQVVSVLQNVAESDKEIGRERGFRGIGRLGGLAYCETLVFETSSREEATKSVMTWNAKELKRTVSDRSQKEDAADVISRIVQFKTAGEDIDAHYFRITMSGVSSAVLLDTTAVKDYLTMVAPLPFDSNFSFRKRIQEELSKNRLVVDDYTVFLNHEQLYKAYTNYFYVESSGKRVKAGEIQDIQFFKGVNEHDEVLYWGWHSVSDTQNNQLKPINQARGLRLRKSNIQIGNERRLANLFKDPRFNMYVVGEVHTWHKDLIPNGRRDDFEDTVAIAELREKLKPVCNNIQAVSYKASELKNAQKAIDDLQTLRETVAEKQQNGFTNKEEVRQTEELIERKQQKAQQAERVINKFRETVNASEPSPSKHVLGGIIKPNLPSVEEMVMPFISKSPLRTDKLSLKKDQRKLMQRVFNVIYNALPKELAETVILKIEEEFK</sequence>